<evidence type="ECO:0000313" key="2">
    <source>
        <dbReference type="Proteomes" id="UP000663946"/>
    </source>
</evidence>
<dbReference type="AlphaFoldDB" id="A0AAJ4N0H8"/>
<reference evidence="1" key="1">
    <citation type="submission" date="2020-02" db="EMBL/GenBank/DDBJ databases">
        <title>Unexpected conservation and global transmission of agrobacterial virulence plasmids.</title>
        <authorList>
            <person name="Weisberg A.J."/>
            <person name="Davis E.W. II"/>
            <person name="Tabima J.R."/>
            <person name="Belcher M.S."/>
            <person name="Miller M."/>
            <person name="Kuo C.-H."/>
            <person name="Loper J.E."/>
            <person name="Grunwald N.J."/>
            <person name="Putnam M.L."/>
            <person name="Chang J.H."/>
        </authorList>
    </citation>
    <scope>NUCLEOTIDE SEQUENCE</scope>
    <source>
        <strain evidence="1">Q15/94</strain>
    </source>
</reference>
<evidence type="ECO:0000313" key="1">
    <source>
        <dbReference type="EMBL" id="QTG12396.1"/>
    </source>
</evidence>
<dbReference type="RefSeq" id="WP_333721868.1">
    <property type="nucleotide sequence ID" value="NZ_CP049216.1"/>
</dbReference>
<organism evidence="1 2">
    <name type="scientific">Agrobacterium tumefaciens</name>
    <dbReference type="NCBI Taxonomy" id="358"/>
    <lineage>
        <taxon>Bacteria</taxon>
        <taxon>Pseudomonadati</taxon>
        <taxon>Pseudomonadota</taxon>
        <taxon>Alphaproteobacteria</taxon>
        <taxon>Hyphomicrobiales</taxon>
        <taxon>Rhizobiaceae</taxon>
        <taxon>Rhizobium/Agrobacterium group</taxon>
        <taxon>Agrobacterium</taxon>
        <taxon>Agrobacterium tumefaciens complex</taxon>
    </lineage>
</organism>
<gene>
    <name evidence="1" type="ORF">G6M86_03675</name>
</gene>
<protein>
    <recommendedName>
        <fullName evidence="3">DUF551 domain-containing protein</fullName>
    </recommendedName>
</protein>
<dbReference type="EMBL" id="CP049216">
    <property type="protein sequence ID" value="QTG12396.1"/>
    <property type="molecule type" value="Genomic_DNA"/>
</dbReference>
<accession>A0AAJ4N0H8</accession>
<sequence>MTNRNEIPEDVIETARVLNMRLHKATELGQRTQWIAEAIMAERMRCEAALSATEPAHQDPDPKISQQELAGLFPDGAPMAVVKFLYPEFSKALTREEIRYFLRAVAAPPAPSVAVKALEWEGNVAQTPFGAYTVGENVDDRFQWTFHSYPYGSPDDLEHPDAESAQAAAQADYEARIRSAVSAQVQDVAGWQAIETAPKDGTLILVICDGEIHTARWLKTNGVIKADFSGRFDWEGWQVIRLHGFQAIHFKPTLWMPLPAATAKQETPGE</sequence>
<proteinExistence type="predicted"/>
<evidence type="ECO:0008006" key="3">
    <source>
        <dbReference type="Google" id="ProtNLM"/>
    </source>
</evidence>
<name>A0AAJ4N0H8_AGRTU</name>
<dbReference type="Proteomes" id="UP000663946">
    <property type="component" value="Chromosome 1"/>
</dbReference>